<dbReference type="Proteomes" id="UP000766595">
    <property type="component" value="Unassembled WGS sequence"/>
</dbReference>
<organism evidence="1 2">
    <name type="scientific">Prosthecodimorpha staleyi</name>
    <dbReference type="NCBI Taxonomy" id="2840188"/>
    <lineage>
        <taxon>Bacteria</taxon>
        <taxon>Pseudomonadati</taxon>
        <taxon>Pseudomonadota</taxon>
        <taxon>Alphaproteobacteria</taxon>
        <taxon>Hyphomicrobiales</taxon>
        <taxon>Ancalomicrobiaceae</taxon>
        <taxon>Prosthecodimorpha</taxon>
    </lineage>
</organism>
<dbReference type="EMBL" id="JAHHZF010000013">
    <property type="protein sequence ID" value="MBT9292489.1"/>
    <property type="molecule type" value="Genomic_DNA"/>
</dbReference>
<sequence>MTLAFPNPTRSFDRARNAVRFLGHDGMFEVRFFVEAAALGGAGSRGGAELTEDECLSAFDRLRSTIQAVALKAYAGRRLDSYTLTTTQLR</sequence>
<dbReference type="Pfam" id="PF07369">
    <property type="entry name" value="DUF1488"/>
    <property type="match status" value="1"/>
</dbReference>
<dbReference type="AlphaFoldDB" id="A0A947GJV2"/>
<dbReference type="InterPro" id="IPR009962">
    <property type="entry name" value="DUF1488"/>
</dbReference>
<accession>A0A947GJV2</accession>
<evidence type="ECO:0000313" key="1">
    <source>
        <dbReference type="EMBL" id="MBT9292489.1"/>
    </source>
</evidence>
<dbReference type="RefSeq" id="WP_261970994.1">
    <property type="nucleotide sequence ID" value="NZ_JAHHZF010000013.1"/>
</dbReference>
<name>A0A947GJV2_9HYPH</name>
<keyword evidence="2" id="KW-1185">Reference proteome</keyword>
<reference evidence="1 2" key="1">
    <citation type="submission" date="2021-06" db="EMBL/GenBank/DDBJ databases">
        <authorList>
            <person name="Grouzdev D.S."/>
            <person name="Koziaeva V."/>
        </authorList>
    </citation>
    <scope>NUCLEOTIDE SEQUENCE [LARGE SCALE GENOMIC DNA]</scope>
    <source>
        <strain evidence="1 2">22</strain>
    </source>
</reference>
<evidence type="ECO:0000313" key="2">
    <source>
        <dbReference type="Proteomes" id="UP000766595"/>
    </source>
</evidence>
<gene>
    <name evidence="1" type="ORF">KL771_23715</name>
</gene>
<proteinExistence type="predicted"/>
<protein>
    <submittedName>
        <fullName evidence="1">DUF1488 domain-containing protein</fullName>
    </submittedName>
</protein>
<comment type="caution">
    <text evidence="1">The sequence shown here is derived from an EMBL/GenBank/DDBJ whole genome shotgun (WGS) entry which is preliminary data.</text>
</comment>